<dbReference type="SMART" id="SM00354">
    <property type="entry name" value="HTH_LACI"/>
    <property type="match status" value="1"/>
</dbReference>
<gene>
    <name evidence="5" type="ORF">NPA09_00595</name>
</gene>
<feature type="domain" description="HTH lacI-type" evidence="4">
    <location>
        <begin position="4"/>
        <end position="57"/>
    </location>
</feature>
<dbReference type="Pfam" id="PF00356">
    <property type="entry name" value="LacI"/>
    <property type="match status" value="1"/>
</dbReference>
<keyword evidence="6" id="KW-1185">Reference proteome</keyword>
<dbReference type="SUPFAM" id="SSF47413">
    <property type="entry name" value="lambda repressor-like DNA-binding domains"/>
    <property type="match status" value="1"/>
</dbReference>
<evidence type="ECO:0000256" key="1">
    <source>
        <dbReference type="ARBA" id="ARBA00023015"/>
    </source>
</evidence>
<dbReference type="Proteomes" id="UP001059576">
    <property type="component" value="Chromosome"/>
</dbReference>
<dbReference type="PANTHER" id="PTHR30146:SF154">
    <property type="entry name" value="TRANSCRIPTION REGULATOR, MEMBER OF GALR FAMILY"/>
    <property type="match status" value="1"/>
</dbReference>
<accession>A0ABY5J1D7</accession>
<evidence type="ECO:0000313" key="5">
    <source>
        <dbReference type="EMBL" id="UUD37063.1"/>
    </source>
</evidence>
<evidence type="ECO:0000313" key="6">
    <source>
        <dbReference type="Proteomes" id="UP001059576"/>
    </source>
</evidence>
<keyword evidence="3" id="KW-0804">Transcription</keyword>
<dbReference type="Gene3D" id="1.10.260.40">
    <property type="entry name" value="lambda repressor-like DNA-binding domains"/>
    <property type="match status" value="1"/>
</dbReference>
<dbReference type="PROSITE" id="PS50932">
    <property type="entry name" value="HTH_LACI_2"/>
    <property type="match status" value="1"/>
</dbReference>
<sequence length="311" mass="35804">MLNLTYKDIAKKAGVSVSTISRYYNNGYVSRANKAKIKAVVDQYDFVPNSGARLIRGQTNIIYVILPDFAEDIFSDIVGGIEAEASLKGKHVFVTHAKANTESFIQKTKYINSWKPGSIVLFLPYYDEKIDAFLKEHQDMNIVVYGFETNHAKFAKYDDKDMFYKLVKTYYHSRPVKKLLFLKSEKLTEKQNVDWSKSFKKAIIEYDIDGLEYTLNNHRDADVNEFLAYVKSNNIYDIVCSTHETFVNLLAKADTTFNLNLTDIGYESIYDYNKKYRNKIFIDYHLLGVMITKLTEASKDIQPVVIPASVI</sequence>
<dbReference type="InterPro" id="IPR000843">
    <property type="entry name" value="HTH_LacI"/>
</dbReference>
<organism evidence="5 6">
    <name type="scientific">Mycoplasmopsis equigenitalium</name>
    <dbReference type="NCBI Taxonomy" id="114883"/>
    <lineage>
        <taxon>Bacteria</taxon>
        <taxon>Bacillati</taxon>
        <taxon>Mycoplasmatota</taxon>
        <taxon>Mycoplasmoidales</taxon>
        <taxon>Metamycoplasmataceae</taxon>
        <taxon>Mycoplasmopsis</taxon>
    </lineage>
</organism>
<evidence type="ECO:0000256" key="2">
    <source>
        <dbReference type="ARBA" id="ARBA00023125"/>
    </source>
</evidence>
<evidence type="ECO:0000256" key="3">
    <source>
        <dbReference type="ARBA" id="ARBA00023163"/>
    </source>
</evidence>
<dbReference type="InterPro" id="IPR028082">
    <property type="entry name" value="Peripla_BP_I"/>
</dbReference>
<dbReference type="SUPFAM" id="SSF53822">
    <property type="entry name" value="Periplasmic binding protein-like I"/>
    <property type="match status" value="1"/>
</dbReference>
<proteinExistence type="predicted"/>
<reference evidence="5" key="1">
    <citation type="submission" date="2022-07" db="EMBL/GenBank/DDBJ databases">
        <title>Complete genome of Mycoplasma equigenitalium type strain T37.</title>
        <authorList>
            <person name="Spergser J."/>
        </authorList>
    </citation>
    <scope>NUCLEOTIDE SEQUENCE</scope>
    <source>
        <strain evidence="5">T37</strain>
    </source>
</reference>
<evidence type="ECO:0000259" key="4">
    <source>
        <dbReference type="PROSITE" id="PS50932"/>
    </source>
</evidence>
<keyword evidence="2" id="KW-0238">DNA-binding</keyword>
<name>A0ABY5J1D7_9BACT</name>
<dbReference type="Gene3D" id="3.40.50.2300">
    <property type="match status" value="1"/>
</dbReference>
<dbReference type="CDD" id="cd01392">
    <property type="entry name" value="HTH_LacI"/>
    <property type="match status" value="1"/>
</dbReference>
<dbReference type="EMBL" id="CP101808">
    <property type="protein sequence ID" value="UUD37063.1"/>
    <property type="molecule type" value="Genomic_DNA"/>
</dbReference>
<dbReference type="RefSeq" id="WP_129722379.1">
    <property type="nucleotide sequence ID" value="NZ_CP101808.1"/>
</dbReference>
<dbReference type="InterPro" id="IPR010982">
    <property type="entry name" value="Lambda_DNA-bd_dom_sf"/>
</dbReference>
<dbReference type="PANTHER" id="PTHR30146">
    <property type="entry name" value="LACI-RELATED TRANSCRIPTIONAL REPRESSOR"/>
    <property type="match status" value="1"/>
</dbReference>
<keyword evidence="1" id="KW-0805">Transcription regulation</keyword>
<protein>
    <submittedName>
        <fullName evidence="5">LacI family transcriptional regulator</fullName>
    </submittedName>
</protein>